<dbReference type="InterPro" id="IPR041290">
    <property type="entry name" value="Tli4_C"/>
</dbReference>
<name>A0ABW9SQE4_9BURK</name>
<evidence type="ECO:0000313" key="3">
    <source>
        <dbReference type="Proteomes" id="UP000735592"/>
    </source>
</evidence>
<sequence>MKITHDIISILLMISTLFSVPSIADSKNMNGHSVMNKSDKYFTKSKALCFTRFTIDIPKNSQTVYGRLSAGAELTRIEGGANKIDEIIKFDIKNSQKDAELFKKYNKITEITEKIISTDNPDIKQLITLNGIDTYILRSYLKLAQDVYISTGSSIIGHDVREYFLSDIEVFKHLRARKDDEIPTEPGICIDGAFSTLETPYESIEFGVRLTDFPDVHFSFQSIKSGNLGMELELKKDLEEGKQNARATGLGAWVKKLKVLRLGKRTVNDWHGEEMLLHVPSGNGKPSYHKFVFRALCIEDDPLHPYVEMTLDTGVVENQSASKEPSLSDEEALALWDKLLNSIRVRPNAVATGSLKSVQTEDERRTH</sequence>
<reference evidence="2 3" key="1">
    <citation type="submission" date="2019-11" db="EMBL/GenBank/DDBJ databases">
        <title>Type strains purchased from KCTC, JCM and DSMZ.</title>
        <authorList>
            <person name="Lu H."/>
        </authorList>
    </citation>
    <scope>NUCLEOTIDE SEQUENCE [LARGE SCALE GENOMIC DNA]</scope>
    <source>
        <strain evidence="2 3">DSM 103461</strain>
    </source>
</reference>
<dbReference type="EMBL" id="WNKW01000004">
    <property type="protein sequence ID" value="MTW34306.1"/>
    <property type="molecule type" value="Genomic_DNA"/>
</dbReference>
<proteinExistence type="predicted"/>
<keyword evidence="3" id="KW-1185">Reference proteome</keyword>
<feature type="domain" description="Tle cognate immunity protein 4 C-terminal" evidence="1">
    <location>
        <begin position="181"/>
        <end position="348"/>
    </location>
</feature>
<protein>
    <recommendedName>
        <fullName evidence="1">Tle cognate immunity protein 4 C-terminal domain-containing protein</fullName>
    </recommendedName>
</protein>
<dbReference type="RefSeq" id="WP_155435667.1">
    <property type="nucleotide sequence ID" value="NZ_JBHLXK010000002.1"/>
</dbReference>
<organism evidence="2 3">
    <name type="scientific">Pseudoduganella danionis</name>
    <dbReference type="NCBI Taxonomy" id="1890295"/>
    <lineage>
        <taxon>Bacteria</taxon>
        <taxon>Pseudomonadati</taxon>
        <taxon>Pseudomonadota</taxon>
        <taxon>Betaproteobacteria</taxon>
        <taxon>Burkholderiales</taxon>
        <taxon>Oxalobacteraceae</taxon>
        <taxon>Telluria group</taxon>
        <taxon>Pseudoduganella</taxon>
    </lineage>
</organism>
<accession>A0ABW9SQE4</accession>
<comment type="caution">
    <text evidence="2">The sequence shown here is derived from an EMBL/GenBank/DDBJ whole genome shotgun (WGS) entry which is preliminary data.</text>
</comment>
<evidence type="ECO:0000259" key="1">
    <source>
        <dbReference type="Pfam" id="PF18426"/>
    </source>
</evidence>
<dbReference type="Proteomes" id="UP000735592">
    <property type="component" value="Unassembled WGS sequence"/>
</dbReference>
<evidence type="ECO:0000313" key="2">
    <source>
        <dbReference type="EMBL" id="MTW34306.1"/>
    </source>
</evidence>
<dbReference type="Pfam" id="PF18426">
    <property type="entry name" value="Tli4_C"/>
    <property type="match status" value="1"/>
</dbReference>
<gene>
    <name evidence="2" type="ORF">GM655_15975</name>
</gene>